<keyword evidence="3" id="KW-1185">Reference proteome</keyword>
<comment type="caution">
    <text evidence="2">The sequence shown here is derived from an EMBL/GenBank/DDBJ whole genome shotgun (WGS) entry which is preliminary data.</text>
</comment>
<accession>A0A9P8QGW2</accession>
<feature type="region of interest" description="Disordered" evidence="1">
    <location>
        <begin position="171"/>
        <end position="232"/>
    </location>
</feature>
<feature type="region of interest" description="Disordered" evidence="1">
    <location>
        <begin position="42"/>
        <end position="154"/>
    </location>
</feature>
<evidence type="ECO:0000313" key="2">
    <source>
        <dbReference type="EMBL" id="KAH6604726.1"/>
    </source>
</evidence>
<gene>
    <name evidence="2" type="ORF">Trco_006433</name>
</gene>
<feature type="compositionally biased region" description="Polar residues" evidence="1">
    <location>
        <begin position="100"/>
        <end position="115"/>
    </location>
</feature>
<evidence type="ECO:0000313" key="3">
    <source>
        <dbReference type="Proteomes" id="UP000827724"/>
    </source>
</evidence>
<organism evidence="2 3">
    <name type="scientific">Trichoderma cornu-damae</name>
    <dbReference type="NCBI Taxonomy" id="654480"/>
    <lineage>
        <taxon>Eukaryota</taxon>
        <taxon>Fungi</taxon>
        <taxon>Dikarya</taxon>
        <taxon>Ascomycota</taxon>
        <taxon>Pezizomycotina</taxon>
        <taxon>Sordariomycetes</taxon>
        <taxon>Hypocreomycetidae</taxon>
        <taxon>Hypocreales</taxon>
        <taxon>Hypocreaceae</taxon>
        <taxon>Trichoderma</taxon>
    </lineage>
</organism>
<feature type="compositionally biased region" description="Basic and acidic residues" evidence="1">
    <location>
        <begin position="288"/>
        <end position="297"/>
    </location>
</feature>
<proteinExistence type="predicted"/>
<evidence type="ECO:0000256" key="1">
    <source>
        <dbReference type="SAM" id="MobiDB-lite"/>
    </source>
</evidence>
<sequence>MAAGRQSQAVDVEILVHVAAPSRAADDASYRQLAQSYLSFQPRGRVAVSEASARGREGGNPEHAGEEEDSVGRERSSAASSPGKDFAAVTSGQPWVPESQDLSFQSVYDNRSSPPLQERRRSVEGSDESLSTQLASSWRAPPSQISDSYPLPDAGVLRATPTRVLENYLKNQHSSSLPRPSLAGRAPPHVRGSVSPVGHGVENIPSSIPIPPDVDEAARSLPGFGSDADIIPVTPRAPEAVFSRKREEPSPTVIDETIYMPSSAIGAASEAASFRAESAPPPSKRQRGPADEAKAADLQRCSSDAGPARTRRPAGSSSAAPKELSDVLEIRPPSPPAGIADLQPADLISDKLAKLARDLSSRYRPLAANRPTEPFERGYWLLDCTNWTQDTRVEAWVFLANYLRSGLAGWGVWCRRDQSHRWIRLYCWAHVAKHTYLLLYLASARHLKTTGAQWIGADGDVVLEVPPAAKQST</sequence>
<feature type="region of interest" description="Disordered" evidence="1">
    <location>
        <begin position="270"/>
        <end position="342"/>
    </location>
</feature>
<name>A0A9P8QGW2_9HYPO</name>
<dbReference type="Proteomes" id="UP000827724">
    <property type="component" value="Unassembled WGS sequence"/>
</dbReference>
<reference evidence="2" key="1">
    <citation type="submission" date="2021-08" db="EMBL/GenBank/DDBJ databases">
        <title>Chromosome-Level Trichoderma cornu-damae using Hi-C Data.</title>
        <authorList>
            <person name="Kim C.S."/>
        </authorList>
    </citation>
    <scope>NUCLEOTIDE SEQUENCE</scope>
    <source>
        <strain evidence="2">KA19-0412C</strain>
    </source>
</reference>
<dbReference type="AlphaFoldDB" id="A0A9P8QGW2"/>
<dbReference type="EMBL" id="JAIWOZ010000005">
    <property type="protein sequence ID" value="KAH6604726.1"/>
    <property type="molecule type" value="Genomic_DNA"/>
</dbReference>
<protein>
    <submittedName>
        <fullName evidence="2">Uncharacterized protein</fullName>
    </submittedName>
</protein>
<feature type="compositionally biased region" description="Basic and acidic residues" evidence="1">
    <location>
        <begin position="53"/>
        <end position="76"/>
    </location>
</feature>
<dbReference type="OrthoDB" id="5395975at2759"/>